<dbReference type="OMA" id="EYDTHNG"/>
<organism evidence="1 2">
    <name type="scientific">Phytophthora sojae (strain P6497)</name>
    <name type="common">Soybean stem and root rot agent</name>
    <name type="synonym">Phytophthora megasperma f. sp. glycines</name>
    <dbReference type="NCBI Taxonomy" id="1094619"/>
    <lineage>
        <taxon>Eukaryota</taxon>
        <taxon>Sar</taxon>
        <taxon>Stramenopiles</taxon>
        <taxon>Oomycota</taxon>
        <taxon>Peronosporomycetes</taxon>
        <taxon>Peronosporales</taxon>
        <taxon>Peronosporaceae</taxon>
        <taxon>Phytophthora</taxon>
    </lineage>
</organism>
<protein>
    <submittedName>
        <fullName evidence="1">Uncharacterized protein</fullName>
    </submittedName>
</protein>
<dbReference type="RefSeq" id="XP_009517855.1">
    <property type="nucleotide sequence ID" value="XM_009519560.1"/>
</dbReference>
<evidence type="ECO:0000313" key="1">
    <source>
        <dbReference type="EMBL" id="EGZ30580.1"/>
    </source>
</evidence>
<gene>
    <name evidence="1" type="ORF">PHYSODRAFT_467523</name>
</gene>
<dbReference type="InParanoid" id="G4YNS5"/>
<dbReference type="EMBL" id="JH159151">
    <property type="protein sequence ID" value="EGZ30580.1"/>
    <property type="molecule type" value="Genomic_DNA"/>
</dbReference>
<accession>G4YNS5</accession>
<reference evidence="1 2" key="1">
    <citation type="journal article" date="2006" name="Science">
        <title>Phytophthora genome sequences uncover evolutionary origins and mechanisms of pathogenesis.</title>
        <authorList>
            <person name="Tyler B.M."/>
            <person name="Tripathy S."/>
            <person name="Zhang X."/>
            <person name="Dehal P."/>
            <person name="Jiang R.H."/>
            <person name="Aerts A."/>
            <person name="Arredondo F.D."/>
            <person name="Baxter L."/>
            <person name="Bensasson D."/>
            <person name="Beynon J.L."/>
            <person name="Chapman J."/>
            <person name="Damasceno C.M."/>
            <person name="Dorrance A.E."/>
            <person name="Dou D."/>
            <person name="Dickerman A.W."/>
            <person name="Dubchak I.L."/>
            <person name="Garbelotto M."/>
            <person name="Gijzen M."/>
            <person name="Gordon S.G."/>
            <person name="Govers F."/>
            <person name="Grunwald N.J."/>
            <person name="Huang W."/>
            <person name="Ivors K.L."/>
            <person name="Jones R.W."/>
            <person name="Kamoun S."/>
            <person name="Krampis K."/>
            <person name="Lamour K.H."/>
            <person name="Lee M.K."/>
            <person name="McDonald W.H."/>
            <person name="Medina M."/>
            <person name="Meijer H.J."/>
            <person name="Nordberg E.K."/>
            <person name="Maclean D.J."/>
            <person name="Ospina-Giraldo M.D."/>
            <person name="Morris P.F."/>
            <person name="Phuntumart V."/>
            <person name="Putnam N.H."/>
            <person name="Rash S."/>
            <person name="Rose J.K."/>
            <person name="Sakihama Y."/>
            <person name="Salamov A.A."/>
            <person name="Savidor A."/>
            <person name="Scheuring C.F."/>
            <person name="Smith B.M."/>
            <person name="Sobral B.W."/>
            <person name="Terry A."/>
            <person name="Torto-Alalibo T.A."/>
            <person name="Win J."/>
            <person name="Xu Z."/>
            <person name="Zhang H."/>
            <person name="Grigoriev I.V."/>
            <person name="Rokhsar D.S."/>
            <person name="Boore J.L."/>
        </authorList>
    </citation>
    <scope>NUCLEOTIDE SEQUENCE [LARGE SCALE GENOMIC DNA]</scope>
    <source>
        <strain evidence="1 2">P6497</strain>
    </source>
</reference>
<dbReference type="SMR" id="G4YNS5"/>
<evidence type="ECO:0000313" key="2">
    <source>
        <dbReference type="Proteomes" id="UP000002640"/>
    </source>
</evidence>
<dbReference type="GeneID" id="20653573"/>
<sequence>MGKSDTSVAAEFFKLELLLVQTADDAIHCVKTLKDNLAEYDIRHGLHFTNTSKSFMRGFIRAAKDAASDLRLAADQVAKSKYLSDWEIAAARNKMNAASDAMKGLKKAARLYDEMNGKPMGITRVIDNMLVGKYDKMKGDGTLGTADTVEIVVESTLRGEFGGFSALKRQIAVAEKSLSPSLIERAREAVADVVIKFKENSTSNRSVSI</sequence>
<dbReference type="KEGG" id="psoj:PHYSODRAFT_467523"/>
<name>G4YNS5_PHYSP</name>
<dbReference type="AlphaFoldDB" id="G4YNS5"/>
<keyword evidence="2" id="KW-1185">Reference proteome</keyword>
<dbReference type="Proteomes" id="UP000002640">
    <property type="component" value="Unassembled WGS sequence"/>
</dbReference>
<proteinExistence type="predicted"/>